<evidence type="ECO:0000313" key="1">
    <source>
        <dbReference type="EMBL" id="RMX70382.1"/>
    </source>
</evidence>
<gene>
    <name evidence="1" type="ORF">DD238_000181</name>
</gene>
<organism evidence="1 2">
    <name type="scientific">Peronospora effusa</name>
    <dbReference type="NCBI Taxonomy" id="542832"/>
    <lineage>
        <taxon>Eukaryota</taxon>
        <taxon>Sar</taxon>
        <taxon>Stramenopiles</taxon>
        <taxon>Oomycota</taxon>
        <taxon>Peronosporomycetes</taxon>
        <taxon>Peronosporales</taxon>
        <taxon>Peronosporaceae</taxon>
        <taxon>Peronospora</taxon>
    </lineage>
</organism>
<reference evidence="1 2" key="1">
    <citation type="submission" date="2018-06" db="EMBL/GenBank/DDBJ databases">
        <title>Comparative genomics of downy mildews reveals potential adaptations to biotrophy.</title>
        <authorList>
            <person name="Fletcher K."/>
            <person name="Klosterman S.J."/>
            <person name="Derevnina L."/>
            <person name="Martin F."/>
            <person name="Koike S."/>
            <person name="Reyes Chin-Wo S."/>
            <person name="Mou B."/>
            <person name="Michelmore R."/>
        </authorList>
    </citation>
    <scope>NUCLEOTIDE SEQUENCE [LARGE SCALE GENOMIC DNA]</scope>
    <source>
        <strain evidence="1 2">R14</strain>
    </source>
</reference>
<sequence>MRKREQDLSCGDKVALAEPCDYCSDHKSDLGSDTSRSLTNTHKTSSVFVDSVQEFELQNKVITRTIAHQMETTSMLF</sequence>
<proteinExistence type="predicted"/>
<accession>A0A3M6VVC5</accession>
<comment type="caution">
    <text evidence="1">The sequence shown here is derived from an EMBL/GenBank/DDBJ whole genome shotgun (WGS) entry which is preliminary data.</text>
</comment>
<keyword evidence="2" id="KW-1185">Reference proteome</keyword>
<dbReference type="Proteomes" id="UP000282087">
    <property type="component" value="Unassembled WGS sequence"/>
</dbReference>
<protein>
    <submittedName>
        <fullName evidence="1">Uncharacterized protein</fullName>
    </submittedName>
</protein>
<name>A0A3M6VVC5_9STRA</name>
<dbReference type="AlphaFoldDB" id="A0A3M6VVC5"/>
<dbReference type="EMBL" id="QLLG01000002">
    <property type="protein sequence ID" value="RMX70382.1"/>
    <property type="molecule type" value="Genomic_DNA"/>
</dbReference>
<evidence type="ECO:0000313" key="2">
    <source>
        <dbReference type="Proteomes" id="UP000282087"/>
    </source>
</evidence>